<comment type="subcellular location">
    <subcellularLocation>
        <location evidence="1">Membrane</location>
        <topology evidence="1">Multi-pass membrane protein</topology>
    </subcellularLocation>
</comment>
<dbReference type="EMBL" id="MW380238">
    <property type="protein sequence ID" value="QXU64635.1"/>
    <property type="molecule type" value="mRNA"/>
</dbReference>
<feature type="transmembrane region" description="Helical" evidence="10">
    <location>
        <begin position="142"/>
        <end position="160"/>
    </location>
</feature>
<organism evidence="11">
    <name type="scientific">Blattella germanica</name>
    <name type="common">German cockroach</name>
    <name type="synonym">Blatta germanica</name>
    <dbReference type="NCBI Taxonomy" id="6973"/>
    <lineage>
        <taxon>Eukaryota</taxon>
        <taxon>Metazoa</taxon>
        <taxon>Ecdysozoa</taxon>
        <taxon>Arthropoda</taxon>
        <taxon>Hexapoda</taxon>
        <taxon>Insecta</taxon>
        <taxon>Pterygota</taxon>
        <taxon>Neoptera</taxon>
        <taxon>Polyneoptera</taxon>
        <taxon>Dictyoptera</taxon>
        <taxon>Blattodea</taxon>
        <taxon>Blaberoidea</taxon>
        <taxon>Blattellidae</taxon>
        <taxon>Blattella</taxon>
    </lineage>
</organism>
<keyword evidence="9 10" id="KW-0275">Fatty acid biosynthesis</keyword>
<name>A0A8F7CH80_BLAGE</name>
<evidence type="ECO:0000256" key="3">
    <source>
        <dbReference type="ARBA" id="ARBA00022679"/>
    </source>
</evidence>
<gene>
    <name evidence="11" type="primary">Elo24</name>
</gene>
<feature type="transmembrane region" description="Helical" evidence="10">
    <location>
        <begin position="30"/>
        <end position="47"/>
    </location>
</feature>
<keyword evidence="4 10" id="KW-0812">Transmembrane</keyword>
<dbReference type="GO" id="GO:0042761">
    <property type="term" value="P:very long-chain fatty acid biosynthetic process"/>
    <property type="evidence" value="ECO:0007669"/>
    <property type="project" value="TreeGrafter"/>
</dbReference>
<dbReference type="AlphaFoldDB" id="A0A8F7CH80"/>
<keyword evidence="6 10" id="KW-1133">Transmembrane helix</keyword>
<dbReference type="GO" id="GO:0009922">
    <property type="term" value="F:fatty acid elongase activity"/>
    <property type="evidence" value="ECO:0007669"/>
    <property type="project" value="UniProtKB-EC"/>
</dbReference>
<feature type="transmembrane region" description="Helical" evidence="10">
    <location>
        <begin position="59"/>
        <end position="79"/>
    </location>
</feature>
<evidence type="ECO:0000256" key="6">
    <source>
        <dbReference type="ARBA" id="ARBA00022989"/>
    </source>
</evidence>
<evidence type="ECO:0000256" key="4">
    <source>
        <dbReference type="ARBA" id="ARBA00022692"/>
    </source>
</evidence>
<feature type="transmembrane region" description="Helical" evidence="10">
    <location>
        <begin position="166"/>
        <end position="184"/>
    </location>
</feature>
<dbReference type="GO" id="GO:0019367">
    <property type="term" value="P:fatty acid elongation, saturated fatty acid"/>
    <property type="evidence" value="ECO:0007669"/>
    <property type="project" value="TreeGrafter"/>
</dbReference>
<dbReference type="GO" id="GO:0030148">
    <property type="term" value="P:sphingolipid biosynthetic process"/>
    <property type="evidence" value="ECO:0007669"/>
    <property type="project" value="TreeGrafter"/>
</dbReference>
<keyword evidence="3 10" id="KW-0808">Transferase</keyword>
<dbReference type="PANTHER" id="PTHR11157:SF21">
    <property type="entry name" value="ELONGATION OF VERY LONG CHAIN FATTY ACIDS PROTEIN"/>
    <property type="match status" value="1"/>
</dbReference>
<dbReference type="PANTHER" id="PTHR11157">
    <property type="entry name" value="FATTY ACID ACYL TRANSFERASE-RELATED"/>
    <property type="match status" value="1"/>
</dbReference>
<dbReference type="Pfam" id="PF01151">
    <property type="entry name" value="ELO"/>
    <property type="match status" value="1"/>
</dbReference>
<feature type="transmembrane region" description="Helical" evidence="10">
    <location>
        <begin position="229"/>
        <end position="249"/>
    </location>
</feature>
<evidence type="ECO:0000256" key="7">
    <source>
        <dbReference type="ARBA" id="ARBA00023098"/>
    </source>
</evidence>
<evidence type="ECO:0000256" key="10">
    <source>
        <dbReference type="RuleBase" id="RU361115"/>
    </source>
</evidence>
<keyword evidence="2 10" id="KW-0444">Lipid biosynthesis</keyword>
<evidence type="ECO:0000313" key="11">
    <source>
        <dbReference type="EMBL" id="QXU64635.1"/>
    </source>
</evidence>
<keyword evidence="5 10" id="KW-0276">Fatty acid metabolism</keyword>
<evidence type="ECO:0000256" key="1">
    <source>
        <dbReference type="ARBA" id="ARBA00004141"/>
    </source>
</evidence>
<proteinExistence type="evidence at transcript level"/>
<dbReference type="GO" id="GO:0034625">
    <property type="term" value="P:fatty acid elongation, monounsaturated fatty acid"/>
    <property type="evidence" value="ECO:0007669"/>
    <property type="project" value="TreeGrafter"/>
</dbReference>
<keyword evidence="8 10" id="KW-0472">Membrane</keyword>
<dbReference type="PROSITE" id="PS01188">
    <property type="entry name" value="ELO"/>
    <property type="match status" value="1"/>
</dbReference>
<evidence type="ECO:0000256" key="8">
    <source>
        <dbReference type="ARBA" id="ARBA00023136"/>
    </source>
</evidence>
<comment type="similarity">
    <text evidence="10">Belongs to the ELO family.</text>
</comment>
<dbReference type="GO" id="GO:0005789">
    <property type="term" value="C:endoplasmic reticulum membrane"/>
    <property type="evidence" value="ECO:0007669"/>
    <property type="project" value="TreeGrafter"/>
</dbReference>
<keyword evidence="7 10" id="KW-0443">Lipid metabolism</keyword>
<evidence type="ECO:0000256" key="9">
    <source>
        <dbReference type="ARBA" id="ARBA00023160"/>
    </source>
</evidence>
<evidence type="ECO:0000256" key="2">
    <source>
        <dbReference type="ARBA" id="ARBA00022516"/>
    </source>
</evidence>
<protein>
    <recommendedName>
        <fullName evidence="10">Elongation of very long chain fatty acids protein</fullName>
        <ecNumber evidence="10">2.3.1.199</ecNumber>
    </recommendedName>
    <alternativeName>
        <fullName evidence="10">Very-long-chain 3-oxoacyl-CoA synthase</fullName>
    </alternativeName>
</protein>
<comment type="catalytic activity">
    <reaction evidence="10">
        <text>a very-long-chain acyl-CoA + malonyl-CoA + H(+) = a very-long-chain 3-oxoacyl-CoA + CO2 + CoA</text>
        <dbReference type="Rhea" id="RHEA:32727"/>
        <dbReference type="ChEBI" id="CHEBI:15378"/>
        <dbReference type="ChEBI" id="CHEBI:16526"/>
        <dbReference type="ChEBI" id="CHEBI:57287"/>
        <dbReference type="ChEBI" id="CHEBI:57384"/>
        <dbReference type="ChEBI" id="CHEBI:90725"/>
        <dbReference type="ChEBI" id="CHEBI:90736"/>
        <dbReference type="EC" id="2.3.1.199"/>
    </reaction>
</comment>
<dbReference type="InterPro" id="IPR002076">
    <property type="entry name" value="ELO_fam"/>
</dbReference>
<reference evidence="11" key="1">
    <citation type="submission" date="2020-12" db="EMBL/GenBank/DDBJ databases">
        <authorList>
            <person name="Pei X.-J."/>
        </authorList>
    </citation>
    <scope>NUCLEOTIDE SEQUENCE</scope>
</reference>
<dbReference type="EC" id="2.3.1.199" evidence="10"/>
<dbReference type="GO" id="GO:0034626">
    <property type="term" value="P:fatty acid elongation, polyunsaturated fatty acid"/>
    <property type="evidence" value="ECO:0007669"/>
    <property type="project" value="TreeGrafter"/>
</dbReference>
<sequence>MAGLLDWYNYVVYDLADRRSDEHWLMNSPIPMLCIAISYLLFVNVVGPRFMKNRPAFKLDTIIQGYNLLQIALCTYLLISIHKIRKYNVIFFCEAPNYSTTEEGLETSRLSWFYFMLKLVDLSDTVFFILRKKFSQVTFLHVYHHAMMFVFVWGIVRYVPGGHGSIVGYINSYVHILMYGYYFVTNRWPEYKKNLWWKKYITTVQIVQFLIIFVATVPLLFMSCPYPNIMTYLILIQNGMMLKMFTDFYRKAYMSKKDK</sequence>
<dbReference type="InterPro" id="IPR030457">
    <property type="entry name" value="ELO_CS"/>
</dbReference>
<accession>A0A8F7CH80</accession>
<feature type="transmembrane region" description="Helical" evidence="10">
    <location>
        <begin position="204"/>
        <end position="223"/>
    </location>
</feature>
<evidence type="ECO:0000256" key="5">
    <source>
        <dbReference type="ARBA" id="ARBA00022832"/>
    </source>
</evidence>